<organism evidence="2 3">
    <name type="scientific">Stichopus japonicus</name>
    <name type="common">Sea cucumber</name>
    <dbReference type="NCBI Taxonomy" id="307972"/>
    <lineage>
        <taxon>Eukaryota</taxon>
        <taxon>Metazoa</taxon>
        <taxon>Echinodermata</taxon>
        <taxon>Eleutherozoa</taxon>
        <taxon>Echinozoa</taxon>
        <taxon>Holothuroidea</taxon>
        <taxon>Aspidochirotacea</taxon>
        <taxon>Aspidochirotida</taxon>
        <taxon>Stichopodidae</taxon>
        <taxon>Apostichopus</taxon>
    </lineage>
</organism>
<name>A0A2G8KW82_STIJA</name>
<evidence type="ECO:0000313" key="2">
    <source>
        <dbReference type="EMBL" id="PIK52225.1"/>
    </source>
</evidence>
<dbReference type="STRING" id="307972.A0A2G8KW82"/>
<protein>
    <submittedName>
        <fullName evidence="2">Uncharacterized protein</fullName>
    </submittedName>
</protein>
<keyword evidence="1" id="KW-0732">Signal</keyword>
<dbReference type="AlphaFoldDB" id="A0A2G8KW82"/>
<comment type="caution">
    <text evidence="2">The sequence shown here is derived from an EMBL/GenBank/DDBJ whole genome shotgun (WGS) entry which is preliminary data.</text>
</comment>
<dbReference type="OrthoDB" id="26719at2759"/>
<evidence type="ECO:0000256" key="1">
    <source>
        <dbReference type="SAM" id="SignalP"/>
    </source>
</evidence>
<dbReference type="EMBL" id="MRZV01000338">
    <property type="protein sequence ID" value="PIK52225.1"/>
    <property type="molecule type" value="Genomic_DNA"/>
</dbReference>
<accession>A0A2G8KW82</accession>
<dbReference type="SUPFAM" id="SSF56496">
    <property type="entry name" value="Fibrinogen C-terminal domain-like"/>
    <property type="match status" value="1"/>
</dbReference>
<feature type="chain" id="PRO_5013956805" evidence="1">
    <location>
        <begin position="23"/>
        <end position="719"/>
    </location>
</feature>
<evidence type="ECO:0000313" key="3">
    <source>
        <dbReference type="Proteomes" id="UP000230750"/>
    </source>
</evidence>
<proteinExistence type="predicted"/>
<feature type="signal peptide" evidence="1">
    <location>
        <begin position="1"/>
        <end position="22"/>
    </location>
</feature>
<dbReference type="Gene3D" id="2.60.120.1000">
    <property type="match status" value="3"/>
</dbReference>
<keyword evidence="3" id="KW-1185">Reference proteome</keyword>
<sequence>MLNWSTSVLAATLLLLISGKDALNVANNCSTWYSAGYTDPGYYLIIKNGDNVTAYCPFADVENYTTCQDFIDAGFNMTGYYQIDPDGSAAGNPFEIFCDFDTVLNGAVLTTVEHDQQGQTHLQLKTSRYSGPGTYEVDIVYGGNASAAEVNVMARTQYKCTQYIRYKCKMTKIWDSKDDTHYTWWEASDGSQMDNWGAVDTGNTGCLCGQYGTCRGGSSLRCHCDEEYNGFLMDGGLLLDKSFLPINKLAVGDHGSGREEAYYEMGVLTCYGGDGVSFPVPTSCKDASDMGYTTTGYYVIDNDDFSGPLGLLLVYCDFDALENAVVTTVGHDTEDWRQVSGYARSGGWARDIHYDHVDTIGQLTALTDAATACRQLFNYRSFESARISLATNSWWSNRNYSKTSYLGDHSNSGKCTCYLYGQCYDSSQDCNSDAGENVMLEDGGWLTRKADLPVMQLFLGDTGGSKYVQYELGQLWCAEETSTVLSSCYAMKLNGDTGSGYFLVDPDGSGGNEPFAVYCDLDYNSTHAEMVLSHDTENKTHVTGHTTEGEYLKMITYDGMMYDQLLTLFDINQTEISMACRQSISYECYNSRLLEGNYAWWVSRTGEIKRFWGGTEQDGYCACGENNTCAVSGDTCNCASQQSAWLEDEGDLMDWFTEYLPVMQLRIGDTGTEGSSEGYFTLGKLYCYIGPDDTQLVDVGLHWKMRWQQEVTQYTQTYL</sequence>
<dbReference type="Proteomes" id="UP000230750">
    <property type="component" value="Unassembled WGS sequence"/>
</dbReference>
<reference evidence="2 3" key="1">
    <citation type="journal article" date="2017" name="PLoS Biol.">
        <title>The sea cucumber genome provides insights into morphological evolution and visceral regeneration.</title>
        <authorList>
            <person name="Zhang X."/>
            <person name="Sun L."/>
            <person name="Yuan J."/>
            <person name="Sun Y."/>
            <person name="Gao Y."/>
            <person name="Zhang L."/>
            <person name="Li S."/>
            <person name="Dai H."/>
            <person name="Hamel J.F."/>
            <person name="Liu C."/>
            <person name="Yu Y."/>
            <person name="Liu S."/>
            <person name="Lin W."/>
            <person name="Guo K."/>
            <person name="Jin S."/>
            <person name="Xu P."/>
            <person name="Storey K.B."/>
            <person name="Huan P."/>
            <person name="Zhang T."/>
            <person name="Zhou Y."/>
            <person name="Zhang J."/>
            <person name="Lin C."/>
            <person name="Li X."/>
            <person name="Xing L."/>
            <person name="Huo D."/>
            <person name="Sun M."/>
            <person name="Wang L."/>
            <person name="Mercier A."/>
            <person name="Li F."/>
            <person name="Yang H."/>
            <person name="Xiang J."/>
        </authorList>
    </citation>
    <scope>NUCLEOTIDE SEQUENCE [LARGE SCALE GENOMIC DNA]</scope>
    <source>
        <strain evidence="2">Shaxun</strain>
        <tissue evidence="2">Muscle</tissue>
    </source>
</reference>
<gene>
    <name evidence="2" type="ORF">BSL78_10887</name>
</gene>
<dbReference type="InterPro" id="IPR036056">
    <property type="entry name" value="Fibrinogen-like_C"/>
</dbReference>